<gene>
    <name evidence="3" type="ORF">MM415B01923_0011</name>
    <name evidence="2" type="ORF">TM448A00598_0003</name>
    <name evidence="4" type="ORF">TM448B00967_0016</name>
</gene>
<dbReference type="EMBL" id="MT144030">
    <property type="protein sequence ID" value="QJA47057.1"/>
    <property type="molecule type" value="Genomic_DNA"/>
</dbReference>
<proteinExistence type="predicted"/>
<evidence type="ECO:0000313" key="4">
    <source>
        <dbReference type="EMBL" id="QJH97287.1"/>
    </source>
</evidence>
<keyword evidence="2" id="KW-0255">Endonuclease</keyword>
<evidence type="ECO:0000313" key="3">
    <source>
        <dbReference type="EMBL" id="QJA56147.1"/>
    </source>
</evidence>
<sequence length="217" mass="25469">MRKGQTHSLEAKSKMRLARLGISPSNKGFPRSLEARKRMKEAWVLRKEKGLGTAWNKGKTLPPSWNKGIPMRKESKEKLSKKVTEFFQNPKNRKNLSEVIKKKWKDSEYREKCENAQSGDKALLWRGGIQYEPYDSGFTREHKLTIRERDNFQCQLCGKPGKAIHHIDYDKRNSSESNLVTLCCICHSKTNHNRDSWKTYFQQQRLSEKTPCKRVKR</sequence>
<evidence type="ECO:0000259" key="1">
    <source>
        <dbReference type="SMART" id="SM00507"/>
    </source>
</evidence>
<organism evidence="2">
    <name type="scientific">viral metagenome</name>
    <dbReference type="NCBI Taxonomy" id="1070528"/>
    <lineage>
        <taxon>unclassified sequences</taxon>
        <taxon>metagenomes</taxon>
        <taxon>organismal metagenomes</taxon>
    </lineage>
</organism>
<keyword evidence="2" id="KW-0540">Nuclease</keyword>
<reference evidence="2" key="1">
    <citation type="submission" date="2020-03" db="EMBL/GenBank/DDBJ databases">
        <title>The deep terrestrial virosphere.</title>
        <authorList>
            <person name="Holmfeldt K."/>
            <person name="Nilsson E."/>
            <person name="Simone D."/>
            <person name="Lopez-Fernandez M."/>
            <person name="Wu X."/>
            <person name="de Brujin I."/>
            <person name="Lundin D."/>
            <person name="Andersson A."/>
            <person name="Bertilsson S."/>
            <person name="Dopson M."/>
        </authorList>
    </citation>
    <scope>NUCLEOTIDE SEQUENCE</scope>
    <source>
        <strain evidence="3">MM415B01923</strain>
        <strain evidence="2">TM448A00598</strain>
        <strain evidence="4">TM448B00967</strain>
    </source>
</reference>
<dbReference type="GO" id="GO:0004519">
    <property type="term" value="F:endonuclease activity"/>
    <property type="evidence" value="ECO:0007669"/>
    <property type="project" value="UniProtKB-KW"/>
</dbReference>
<dbReference type="EMBL" id="MT141202">
    <property type="protein sequence ID" value="QJA56147.1"/>
    <property type="molecule type" value="Genomic_DNA"/>
</dbReference>
<dbReference type="InterPro" id="IPR003611">
    <property type="entry name" value="NUMOD3"/>
</dbReference>
<dbReference type="Pfam" id="PF07460">
    <property type="entry name" value="NUMOD3"/>
    <property type="match status" value="1"/>
</dbReference>
<name>A0A6H1ZIB2_9ZZZZ</name>
<dbReference type="AlphaFoldDB" id="A0A6H1ZIB2"/>
<dbReference type="GO" id="GO:0003677">
    <property type="term" value="F:DNA binding"/>
    <property type="evidence" value="ECO:0007669"/>
    <property type="project" value="InterPro"/>
</dbReference>
<accession>A0A6H1ZIB2</accession>
<dbReference type="EMBL" id="MT144680">
    <property type="protein sequence ID" value="QJH97287.1"/>
    <property type="molecule type" value="Genomic_DNA"/>
</dbReference>
<evidence type="ECO:0000313" key="2">
    <source>
        <dbReference type="EMBL" id="QJA47057.1"/>
    </source>
</evidence>
<dbReference type="SMART" id="SM00507">
    <property type="entry name" value="HNHc"/>
    <property type="match status" value="1"/>
</dbReference>
<dbReference type="InterPro" id="IPR003615">
    <property type="entry name" value="HNH_nuc"/>
</dbReference>
<dbReference type="Gene3D" id="1.10.30.50">
    <property type="match status" value="1"/>
</dbReference>
<feature type="domain" description="HNH nuclease" evidence="1">
    <location>
        <begin position="141"/>
        <end position="188"/>
    </location>
</feature>
<keyword evidence="2" id="KW-0378">Hydrolase</keyword>
<protein>
    <submittedName>
        <fullName evidence="2">Putative homing endonuclease</fullName>
    </submittedName>
</protein>
<dbReference type="CDD" id="cd00085">
    <property type="entry name" value="HNHc"/>
    <property type="match status" value="1"/>
</dbReference>